<dbReference type="PROSITE" id="PS51257">
    <property type="entry name" value="PROKAR_LIPOPROTEIN"/>
    <property type="match status" value="1"/>
</dbReference>
<dbReference type="RefSeq" id="WP_166916383.1">
    <property type="nucleotide sequence ID" value="NZ_CP050253.1"/>
</dbReference>
<keyword evidence="5 7" id="KW-0732">Signal</keyword>
<dbReference type="Pfam" id="PF01497">
    <property type="entry name" value="Peripla_BP_2"/>
    <property type="match status" value="1"/>
</dbReference>
<evidence type="ECO:0000256" key="3">
    <source>
        <dbReference type="ARBA" id="ARBA00022448"/>
    </source>
</evidence>
<feature type="coiled-coil region" evidence="6">
    <location>
        <begin position="146"/>
        <end position="173"/>
    </location>
</feature>
<dbReference type="Proteomes" id="UP000501168">
    <property type="component" value="Chromosome"/>
</dbReference>
<reference evidence="9 10" key="1">
    <citation type="submission" date="2020-03" db="EMBL/GenBank/DDBJ databases">
        <title>Complete genome sequence of Orbus sp. IPMB12 (BCRC 80908).</title>
        <authorList>
            <person name="Lo W.-S."/>
            <person name="Chang T.-H."/>
            <person name="Kuo C.-H."/>
        </authorList>
    </citation>
    <scope>NUCLEOTIDE SEQUENCE [LARGE SCALE GENOMIC DNA]</scope>
    <source>
        <strain evidence="9 10">IPMB12</strain>
    </source>
</reference>
<feature type="domain" description="Fe/B12 periplasmic-binding" evidence="8">
    <location>
        <begin position="43"/>
        <end position="307"/>
    </location>
</feature>
<evidence type="ECO:0000256" key="6">
    <source>
        <dbReference type="SAM" id="Coils"/>
    </source>
</evidence>
<feature type="chain" id="PRO_5026317557" evidence="7">
    <location>
        <begin position="21"/>
        <end position="307"/>
    </location>
</feature>
<dbReference type="Gene3D" id="3.40.50.1980">
    <property type="entry name" value="Nitrogenase molybdenum iron protein domain"/>
    <property type="match status" value="2"/>
</dbReference>
<name>A0A6G9ICS4_9GAMM</name>
<dbReference type="GO" id="GO:0030288">
    <property type="term" value="C:outer membrane-bounded periplasmic space"/>
    <property type="evidence" value="ECO:0007669"/>
    <property type="project" value="TreeGrafter"/>
</dbReference>
<evidence type="ECO:0000256" key="4">
    <source>
        <dbReference type="ARBA" id="ARBA00022496"/>
    </source>
</evidence>
<dbReference type="GO" id="GO:1901678">
    <property type="term" value="P:iron coordination entity transport"/>
    <property type="evidence" value="ECO:0007669"/>
    <property type="project" value="UniProtKB-ARBA"/>
</dbReference>
<comment type="subcellular location">
    <subcellularLocation>
        <location evidence="1">Cell envelope</location>
    </subcellularLocation>
</comment>
<feature type="signal peptide" evidence="7">
    <location>
        <begin position="1"/>
        <end position="20"/>
    </location>
</feature>
<protein>
    <submittedName>
        <fullName evidence="9">ABC transporter substrate-binding protein</fullName>
    </submittedName>
</protein>
<dbReference type="InterPro" id="IPR002491">
    <property type="entry name" value="ABC_transptr_periplasmic_BD"/>
</dbReference>
<accession>A0A6G9ICS4</accession>
<evidence type="ECO:0000259" key="8">
    <source>
        <dbReference type="PROSITE" id="PS50983"/>
    </source>
</evidence>
<dbReference type="AlphaFoldDB" id="A0A6G9ICS4"/>
<keyword evidence="6" id="KW-0175">Coiled coil</keyword>
<dbReference type="InterPro" id="IPR051313">
    <property type="entry name" value="Bact_iron-sidero_bind"/>
</dbReference>
<dbReference type="KEGG" id="orb:IPMB12_07300"/>
<dbReference type="InParanoid" id="A0A6G9ICS4"/>
<evidence type="ECO:0000256" key="1">
    <source>
        <dbReference type="ARBA" id="ARBA00004196"/>
    </source>
</evidence>
<organism evidence="9 10">
    <name type="scientific">Zophobihabitans entericus</name>
    <dbReference type="NCBI Taxonomy" id="1635327"/>
    <lineage>
        <taxon>Bacteria</taxon>
        <taxon>Pseudomonadati</taxon>
        <taxon>Pseudomonadota</taxon>
        <taxon>Gammaproteobacteria</taxon>
        <taxon>Orbales</taxon>
        <taxon>Orbaceae</taxon>
        <taxon>Zophobihabitans</taxon>
    </lineage>
</organism>
<evidence type="ECO:0000256" key="2">
    <source>
        <dbReference type="ARBA" id="ARBA00008814"/>
    </source>
</evidence>
<evidence type="ECO:0000313" key="9">
    <source>
        <dbReference type="EMBL" id="QIQ21504.1"/>
    </source>
</evidence>
<dbReference type="SUPFAM" id="SSF53807">
    <property type="entry name" value="Helical backbone' metal receptor"/>
    <property type="match status" value="1"/>
</dbReference>
<dbReference type="FunCoup" id="A0A6G9ICS4">
    <property type="interactions" value="96"/>
</dbReference>
<dbReference type="PANTHER" id="PTHR30532:SF28">
    <property type="entry name" value="PETROBACTIN-BINDING PROTEIN YCLQ"/>
    <property type="match status" value="1"/>
</dbReference>
<dbReference type="EMBL" id="CP050253">
    <property type="protein sequence ID" value="QIQ21504.1"/>
    <property type="molecule type" value="Genomic_DNA"/>
</dbReference>
<keyword evidence="4" id="KW-0406">Ion transport</keyword>
<comment type="similarity">
    <text evidence="2">Belongs to the bacterial solute-binding protein 8 family.</text>
</comment>
<sequence>MLKKVVIVSSLITAAISLSACQSDTIQITQNDNTITLLKAPEKVVVMDFGVLDTLDAFGLNNTVVGLPKQNIPDYLNQYTSSDAINTGTMKEPDFEAITETKPDLIIISPRLSSSIDKLSQIAPVINMPVSNKDYFSSVKSNITLLGQVTNNQDKAAQNIAQLEQKIAEAKQVTTESPVNAIVALHNNGRLMLTNQSTYAALIHDVLGVKRAVAILPLLTKPQPGERPKPTLVDNQYIQTLKPGIVFVIDRSEAIGQKAMADDFFDTKILEQTGTKVVHLTADLWYLSGAGVESTNLQIDEVTTALK</sequence>
<keyword evidence="10" id="KW-1185">Reference proteome</keyword>
<evidence type="ECO:0000256" key="7">
    <source>
        <dbReference type="SAM" id="SignalP"/>
    </source>
</evidence>
<proteinExistence type="inferred from homology"/>
<dbReference type="PANTHER" id="PTHR30532">
    <property type="entry name" value="IRON III DICITRATE-BINDING PERIPLASMIC PROTEIN"/>
    <property type="match status" value="1"/>
</dbReference>
<keyword evidence="4" id="KW-0408">Iron</keyword>
<keyword evidence="4" id="KW-0410">Iron transport</keyword>
<gene>
    <name evidence="9" type="ORF">IPMB12_07300</name>
</gene>
<evidence type="ECO:0000256" key="5">
    <source>
        <dbReference type="ARBA" id="ARBA00022729"/>
    </source>
</evidence>
<dbReference type="PROSITE" id="PS50983">
    <property type="entry name" value="FE_B12_PBP"/>
    <property type="match status" value="1"/>
</dbReference>
<keyword evidence="3" id="KW-0813">Transport</keyword>
<evidence type="ECO:0000313" key="10">
    <source>
        <dbReference type="Proteomes" id="UP000501168"/>
    </source>
</evidence>